<evidence type="ECO:0000256" key="1">
    <source>
        <dbReference type="ARBA" id="ARBA00022723"/>
    </source>
</evidence>
<evidence type="ECO:0000256" key="3">
    <source>
        <dbReference type="ARBA" id="ARBA00022833"/>
    </source>
</evidence>
<keyword evidence="3" id="KW-0862">Zinc</keyword>
<evidence type="ECO:0000256" key="6">
    <source>
        <dbReference type="SAM" id="Phobius"/>
    </source>
</evidence>
<dbReference type="PROSITE" id="PS51999">
    <property type="entry name" value="ZF_GRF"/>
    <property type="match status" value="1"/>
</dbReference>
<feature type="transmembrane region" description="Helical" evidence="6">
    <location>
        <begin position="144"/>
        <end position="163"/>
    </location>
</feature>
<dbReference type="GO" id="GO:0008270">
    <property type="term" value="F:zinc ion binding"/>
    <property type="evidence" value="ECO:0007669"/>
    <property type="project" value="UniProtKB-KW"/>
</dbReference>
<name>A0A7G2EC51_ARATH</name>
<feature type="domain" description="GRF-type" evidence="7">
    <location>
        <begin position="25"/>
        <end position="68"/>
    </location>
</feature>
<protein>
    <submittedName>
        <fullName evidence="8">(thale cress) hypothetical protein</fullName>
    </submittedName>
</protein>
<keyword evidence="6" id="KW-1133">Transmembrane helix</keyword>
<organism evidence="8 9">
    <name type="scientific">Arabidopsis thaliana</name>
    <name type="common">Mouse-ear cress</name>
    <dbReference type="NCBI Taxonomy" id="3702"/>
    <lineage>
        <taxon>Eukaryota</taxon>
        <taxon>Viridiplantae</taxon>
        <taxon>Streptophyta</taxon>
        <taxon>Embryophyta</taxon>
        <taxon>Tracheophyta</taxon>
        <taxon>Spermatophyta</taxon>
        <taxon>Magnoliopsida</taxon>
        <taxon>eudicotyledons</taxon>
        <taxon>Gunneridae</taxon>
        <taxon>Pentapetalae</taxon>
        <taxon>rosids</taxon>
        <taxon>malvids</taxon>
        <taxon>Brassicales</taxon>
        <taxon>Brassicaceae</taxon>
        <taxon>Camelineae</taxon>
        <taxon>Arabidopsis</taxon>
    </lineage>
</organism>
<keyword evidence="5" id="KW-0175">Coiled coil</keyword>
<dbReference type="PANTHER" id="PTHR33248">
    <property type="entry name" value="ZINC ION-BINDING PROTEIN"/>
    <property type="match status" value="1"/>
</dbReference>
<feature type="coiled-coil region" evidence="5">
    <location>
        <begin position="95"/>
        <end position="129"/>
    </location>
</feature>
<dbReference type="EMBL" id="LR881467">
    <property type="protein sequence ID" value="CAD5318427.1"/>
    <property type="molecule type" value="Genomic_DNA"/>
</dbReference>
<sequence>MSTTSYSSASSFGRRVCPIGVPSKCWCGEEIITFTSKTKDNPYRRFYKCAVALQRENESHLFKWVDEAFADELKMVNEKCNRVAENVRDVRTKVMADLELQNKNIKKIAEEMIETIKKMEEEMIETIKKVEAIGKSVGSAVKTVGLAMVIVSSIFMALGKSVVLE</sequence>
<evidence type="ECO:0000259" key="7">
    <source>
        <dbReference type="PROSITE" id="PS51999"/>
    </source>
</evidence>
<keyword evidence="2 4" id="KW-0863">Zinc-finger</keyword>
<evidence type="ECO:0000313" key="8">
    <source>
        <dbReference type="EMBL" id="CAD5318427.1"/>
    </source>
</evidence>
<evidence type="ECO:0000256" key="5">
    <source>
        <dbReference type="SAM" id="Coils"/>
    </source>
</evidence>
<keyword evidence="1" id="KW-0479">Metal-binding</keyword>
<proteinExistence type="predicted"/>
<evidence type="ECO:0000256" key="4">
    <source>
        <dbReference type="PROSITE-ProRule" id="PRU01343"/>
    </source>
</evidence>
<dbReference type="AlphaFoldDB" id="A0A7G2EC51"/>
<accession>A0A7G2EC51</accession>
<gene>
    <name evidence="8" type="ORF">AT9943_LOCUS6661</name>
</gene>
<evidence type="ECO:0000313" key="9">
    <source>
        <dbReference type="Proteomes" id="UP000516314"/>
    </source>
</evidence>
<reference evidence="8 9" key="1">
    <citation type="submission" date="2020-09" db="EMBL/GenBank/DDBJ databases">
        <authorList>
            <person name="Ashkenazy H."/>
        </authorList>
    </citation>
    <scope>NUCLEOTIDE SEQUENCE [LARGE SCALE GENOMIC DNA]</scope>
    <source>
        <strain evidence="9">cv. Cdm-0</strain>
    </source>
</reference>
<dbReference type="InterPro" id="IPR010666">
    <property type="entry name" value="Znf_GRF"/>
</dbReference>
<keyword evidence="6" id="KW-0472">Membrane</keyword>
<dbReference type="Proteomes" id="UP000516314">
    <property type="component" value="Chromosome 2"/>
</dbReference>
<evidence type="ECO:0000256" key="2">
    <source>
        <dbReference type="ARBA" id="ARBA00022771"/>
    </source>
</evidence>
<keyword evidence="6" id="KW-0812">Transmembrane</keyword>